<organism evidence="2 3">
    <name type="scientific">Streptomyces pactum</name>
    <dbReference type="NCBI Taxonomy" id="68249"/>
    <lineage>
        <taxon>Bacteria</taxon>
        <taxon>Bacillati</taxon>
        <taxon>Actinomycetota</taxon>
        <taxon>Actinomycetes</taxon>
        <taxon>Kitasatosporales</taxon>
        <taxon>Streptomycetaceae</taxon>
        <taxon>Streptomyces</taxon>
    </lineage>
</organism>
<protein>
    <recommendedName>
        <fullName evidence="4">Histidine kinase</fullName>
    </recommendedName>
</protein>
<reference evidence="2 3" key="1">
    <citation type="submission" date="2020-09" db="EMBL/GenBank/DDBJ databases">
        <title>Biosynthesis of the nuclear factor of activated T cells inhibitor NFAT-133 and its congeners in Streptomyces pactum.</title>
        <authorList>
            <person name="Zhou W."/>
            <person name="Posri P."/>
            <person name="Abugrain M.E."/>
            <person name="Weisberg A.J."/>
            <person name="Chang J.H."/>
            <person name="Mahmud T."/>
        </authorList>
    </citation>
    <scope>NUCLEOTIDE SEQUENCE [LARGE SCALE GENOMIC DNA]</scope>
    <source>
        <strain evidence="2 3">ATCC 27456</strain>
    </source>
</reference>
<feature type="transmembrane region" description="Helical" evidence="1">
    <location>
        <begin position="53"/>
        <end position="81"/>
    </location>
</feature>
<evidence type="ECO:0000256" key="1">
    <source>
        <dbReference type="SAM" id="Phobius"/>
    </source>
</evidence>
<evidence type="ECO:0000313" key="3">
    <source>
        <dbReference type="Proteomes" id="UP000807371"/>
    </source>
</evidence>
<keyword evidence="1" id="KW-1133">Transmembrane helix</keyword>
<dbReference type="Proteomes" id="UP000807371">
    <property type="component" value="Unassembled WGS sequence"/>
</dbReference>
<comment type="caution">
    <text evidence="2">The sequence shown here is derived from an EMBL/GenBank/DDBJ whole genome shotgun (WGS) entry which is preliminary data.</text>
</comment>
<gene>
    <name evidence="2" type="ORF">IHE55_23620</name>
</gene>
<evidence type="ECO:0000313" key="2">
    <source>
        <dbReference type="EMBL" id="MBH5337591.1"/>
    </source>
</evidence>
<keyword evidence="1" id="KW-0812">Transmembrane</keyword>
<dbReference type="EMBL" id="JACYXC010000001">
    <property type="protein sequence ID" value="MBH5337591.1"/>
    <property type="molecule type" value="Genomic_DNA"/>
</dbReference>
<feature type="transmembrane region" description="Helical" evidence="1">
    <location>
        <begin position="101"/>
        <end position="120"/>
    </location>
</feature>
<evidence type="ECO:0008006" key="4">
    <source>
        <dbReference type="Google" id="ProtNLM"/>
    </source>
</evidence>
<feature type="transmembrane region" description="Helical" evidence="1">
    <location>
        <begin position="22"/>
        <end position="41"/>
    </location>
</feature>
<keyword evidence="3" id="KW-1185">Reference proteome</keyword>
<name>A0ABS0NR25_9ACTN</name>
<dbReference type="RefSeq" id="WP_197990865.1">
    <property type="nucleotide sequence ID" value="NZ_JACYXC010000001.1"/>
</dbReference>
<keyword evidence="1" id="KW-0472">Membrane</keyword>
<accession>A0ABS0NR25</accession>
<proteinExistence type="predicted"/>
<sequence>MIEWRLISSAARPVPPPVNAPTVWAAALVSAPAVVAVHNLLNGHGDPLLDTIALCVVAAVLGAAAPLAAAPGTALVCWTFISLFATPPMGRFSWTVYHDVERLGCLLLAAAVGTVGARLIHARAAYRRIPPAG</sequence>